<feature type="coiled-coil region" evidence="1">
    <location>
        <begin position="104"/>
        <end position="131"/>
    </location>
</feature>
<proteinExistence type="predicted"/>
<gene>
    <name evidence="2" type="ORF">PHYPSEUDO_004521</name>
</gene>
<dbReference type="OrthoDB" id="185884at2759"/>
<name>A0A8T1WMY9_9STRA</name>
<reference evidence="2" key="1">
    <citation type="submission" date="2021-02" db="EMBL/GenBank/DDBJ databases">
        <authorList>
            <person name="Palmer J.M."/>
        </authorList>
    </citation>
    <scope>NUCLEOTIDE SEQUENCE</scope>
    <source>
        <strain evidence="2">SCRP734</strain>
    </source>
</reference>
<comment type="caution">
    <text evidence="2">The sequence shown here is derived from an EMBL/GenBank/DDBJ whole genome shotgun (WGS) entry which is preliminary data.</text>
</comment>
<protein>
    <submittedName>
        <fullName evidence="2">Uncharacterized protein</fullName>
    </submittedName>
</protein>
<keyword evidence="3" id="KW-1185">Reference proteome</keyword>
<organism evidence="2 3">
    <name type="scientific">Phytophthora pseudosyringae</name>
    <dbReference type="NCBI Taxonomy" id="221518"/>
    <lineage>
        <taxon>Eukaryota</taxon>
        <taxon>Sar</taxon>
        <taxon>Stramenopiles</taxon>
        <taxon>Oomycota</taxon>
        <taxon>Peronosporomycetes</taxon>
        <taxon>Peronosporales</taxon>
        <taxon>Peronosporaceae</taxon>
        <taxon>Phytophthora</taxon>
    </lineage>
</organism>
<keyword evidence="1" id="KW-0175">Coiled coil</keyword>
<dbReference type="Proteomes" id="UP000694044">
    <property type="component" value="Unassembled WGS sequence"/>
</dbReference>
<sequence length="196" mass="22350">MRGRCLELFLARCTRHIRRLPPKAPSNMELTQELVKKKVELLEQQKAKATKLNKLLDAPGGFNEVSRKTCKNLEAAITASKRPGYFAYYEQPEHVKNVLRSGEVQRLQEQIVHLQKQIDQLTEKIEKSADAQDVAHTDTTITSLKHWLATYGMPKQQSTSDLYTVFAPDKKVYGGTTHYSAFRTQSSTMKKGRLTK</sequence>
<evidence type="ECO:0000313" key="3">
    <source>
        <dbReference type="Proteomes" id="UP000694044"/>
    </source>
</evidence>
<evidence type="ECO:0000313" key="2">
    <source>
        <dbReference type="EMBL" id="KAG7393758.1"/>
    </source>
</evidence>
<evidence type="ECO:0000256" key="1">
    <source>
        <dbReference type="SAM" id="Coils"/>
    </source>
</evidence>
<dbReference type="AlphaFoldDB" id="A0A8T1WMY9"/>
<dbReference type="EMBL" id="JAGDFM010000002">
    <property type="protein sequence ID" value="KAG7393758.1"/>
    <property type="molecule type" value="Genomic_DNA"/>
</dbReference>
<accession>A0A8T1WMY9</accession>